<proteinExistence type="predicted"/>
<dbReference type="EMBL" id="JBHTMP010000029">
    <property type="protein sequence ID" value="MFD1323263.1"/>
    <property type="molecule type" value="Genomic_DNA"/>
</dbReference>
<sequence>MQSTDPRVAGYADHIMTEINGDISEGMVPPGVGSFADLHRYLDANDYLEDAGVPQHGAQADLDLAVAVQDEVSRRLRMPGRAFCTYGRCTFSTHDHTSTASENGQHLDREVPLRCAHCGHPAHYDTRLADYRHDDPAVPDCFLIRRDADRHRETWAGPGVAWGRAKPADNPWTT</sequence>
<comment type="caution">
    <text evidence="1">The sequence shown here is derived from an EMBL/GenBank/DDBJ whole genome shotgun (WGS) entry which is preliminary data.</text>
</comment>
<accession>A0ABW3YHQ6</accession>
<gene>
    <name evidence="1" type="ORF">ACFQ4H_19430</name>
</gene>
<evidence type="ECO:0008006" key="3">
    <source>
        <dbReference type="Google" id="ProtNLM"/>
    </source>
</evidence>
<evidence type="ECO:0000313" key="1">
    <source>
        <dbReference type="EMBL" id="MFD1323263.1"/>
    </source>
</evidence>
<dbReference type="Proteomes" id="UP001597260">
    <property type="component" value="Unassembled WGS sequence"/>
</dbReference>
<dbReference type="RefSeq" id="WP_377572415.1">
    <property type="nucleotide sequence ID" value="NZ_JBHTMP010000029.1"/>
</dbReference>
<reference evidence="2" key="1">
    <citation type="journal article" date="2019" name="Int. J. Syst. Evol. Microbiol.">
        <title>The Global Catalogue of Microorganisms (GCM) 10K type strain sequencing project: providing services to taxonomists for standard genome sequencing and annotation.</title>
        <authorList>
            <consortium name="The Broad Institute Genomics Platform"/>
            <consortium name="The Broad Institute Genome Sequencing Center for Infectious Disease"/>
            <person name="Wu L."/>
            <person name="Ma J."/>
        </authorList>
    </citation>
    <scope>NUCLEOTIDE SEQUENCE [LARGE SCALE GENOMIC DNA]</scope>
    <source>
        <strain evidence="2">JCM 31037</strain>
    </source>
</reference>
<keyword evidence="2" id="KW-1185">Reference proteome</keyword>
<organism evidence="1 2">
    <name type="scientific">Micromonospora sonneratiae</name>
    <dbReference type="NCBI Taxonomy" id="1184706"/>
    <lineage>
        <taxon>Bacteria</taxon>
        <taxon>Bacillati</taxon>
        <taxon>Actinomycetota</taxon>
        <taxon>Actinomycetes</taxon>
        <taxon>Micromonosporales</taxon>
        <taxon>Micromonosporaceae</taxon>
        <taxon>Micromonospora</taxon>
    </lineage>
</organism>
<name>A0ABW3YHQ6_9ACTN</name>
<protein>
    <recommendedName>
        <fullName evidence="3">C2H2-type domain-containing protein</fullName>
    </recommendedName>
</protein>
<evidence type="ECO:0000313" key="2">
    <source>
        <dbReference type="Proteomes" id="UP001597260"/>
    </source>
</evidence>